<gene>
    <name evidence="3" type="primary">rlpA</name>
    <name evidence="6" type="ORF">SAMN02745148_01335</name>
</gene>
<dbReference type="Pfam" id="PF03330">
    <property type="entry name" value="DPBB_1"/>
    <property type="match status" value="1"/>
</dbReference>
<dbReference type="PANTHER" id="PTHR34183">
    <property type="entry name" value="ENDOLYTIC PEPTIDOGLYCAN TRANSGLYCOSYLASE RLPA"/>
    <property type="match status" value="1"/>
</dbReference>
<evidence type="ECO:0000256" key="2">
    <source>
        <dbReference type="ARBA" id="ARBA00023316"/>
    </source>
</evidence>
<evidence type="ECO:0000313" key="7">
    <source>
        <dbReference type="Proteomes" id="UP000184346"/>
    </source>
</evidence>
<dbReference type="GO" id="GO:0008932">
    <property type="term" value="F:lytic endotransglycosylase activity"/>
    <property type="evidence" value="ECO:0007669"/>
    <property type="project" value="UniProtKB-UniRule"/>
</dbReference>
<sequence>MMLATLNGKFLGSRSARTGAAIALSVGLLAGCAGNRSSSVGPGTANFVDEGQASYYSDAYQGKRTASGERYDRSAMTAAHPSLPFGTRVEVINLDNGREVVVRINDRGPFVRGRIIDLSYRAAEQLGMIRSGTAPVRVRAVN</sequence>
<dbReference type="GO" id="GO:0071555">
    <property type="term" value="P:cell wall organization"/>
    <property type="evidence" value="ECO:0007669"/>
    <property type="project" value="UniProtKB-KW"/>
</dbReference>
<dbReference type="InterPro" id="IPR009009">
    <property type="entry name" value="RlpA-like_DPBB"/>
</dbReference>
<dbReference type="Gene3D" id="2.40.40.10">
    <property type="entry name" value="RlpA-like domain"/>
    <property type="match status" value="1"/>
</dbReference>
<evidence type="ECO:0000256" key="1">
    <source>
        <dbReference type="ARBA" id="ARBA00023239"/>
    </source>
</evidence>
<evidence type="ECO:0000313" key="6">
    <source>
        <dbReference type="EMBL" id="SHE88955.1"/>
    </source>
</evidence>
<dbReference type="GO" id="GO:0000270">
    <property type="term" value="P:peptidoglycan metabolic process"/>
    <property type="evidence" value="ECO:0007669"/>
    <property type="project" value="UniProtKB-UniRule"/>
</dbReference>
<dbReference type="InterPro" id="IPR036908">
    <property type="entry name" value="RlpA-like_sf"/>
</dbReference>
<comment type="function">
    <text evidence="3">Lytic transglycosylase with a strong preference for naked glycan strands that lack stem peptides.</text>
</comment>
<dbReference type="InterPro" id="IPR034718">
    <property type="entry name" value="RlpA"/>
</dbReference>
<dbReference type="AlphaFoldDB" id="A0A1M4X680"/>
<dbReference type="STRING" id="1121942.SAMN02745148_01335"/>
<dbReference type="InterPro" id="IPR012997">
    <property type="entry name" value="RplA"/>
</dbReference>
<keyword evidence="7" id="KW-1185">Reference proteome</keyword>
<feature type="domain" description="RlpA-like protein double-psi beta-barrel" evidence="5">
    <location>
        <begin position="50"/>
        <end position="138"/>
    </location>
</feature>
<evidence type="ECO:0000256" key="4">
    <source>
        <dbReference type="RuleBase" id="RU003495"/>
    </source>
</evidence>
<evidence type="ECO:0000256" key="3">
    <source>
        <dbReference type="HAMAP-Rule" id="MF_02071"/>
    </source>
</evidence>
<dbReference type="PANTHER" id="PTHR34183:SF8">
    <property type="entry name" value="ENDOLYTIC PEPTIDOGLYCAN TRANSGLYCOSYLASE RLPA-RELATED"/>
    <property type="match status" value="1"/>
</dbReference>
<protein>
    <recommendedName>
        <fullName evidence="3">Endolytic peptidoglycan transglycosylase RlpA</fullName>
        <ecNumber evidence="3">4.2.2.-</ecNumber>
    </recommendedName>
</protein>
<evidence type="ECO:0000259" key="5">
    <source>
        <dbReference type="Pfam" id="PF03330"/>
    </source>
</evidence>
<keyword evidence="1 3" id="KW-0456">Lyase</keyword>
<dbReference type="NCBIfam" id="TIGR00413">
    <property type="entry name" value="rlpA"/>
    <property type="match status" value="1"/>
</dbReference>
<comment type="similarity">
    <text evidence="3 4">Belongs to the RlpA family.</text>
</comment>
<keyword evidence="2 3" id="KW-0961">Cell wall biogenesis/degradation</keyword>
<dbReference type="CDD" id="cd22268">
    <property type="entry name" value="DPBB_RlpA-like"/>
    <property type="match status" value="1"/>
</dbReference>
<dbReference type="SUPFAM" id="SSF50685">
    <property type="entry name" value="Barwin-like endoglucanases"/>
    <property type="match status" value="1"/>
</dbReference>
<dbReference type="HAMAP" id="MF_02071">
    <property type="entry name" value="RlpA"/>
    <property type="match status" value="1"/>
</dbReference>
<keyword evidence="6" id="KW-0449">Lipoprotein</keyword>
<accession>A0A1M4X680</accession>
<reference evidence="6 7" key="1">
    <citation type="submission" date="2016-11" db="EMBL/GenBank/DDBJ databases">
        <authorList>
            <person name="Jaros S."/>
            <person name="Januszkiewicz K."/>
            <person name="Wedrychowicz H."/>
        </authorList>
    </citation>
    <scope>NUCLEOTIDE SEQUENCE [LARGE SCALE GENOMIC DNA]</scope>
    <source>
        <strain evidence="6 7">DSM 19980</strain>
    </source>
</reference>
<dbReference type="EC" id="4.2.2.-" evidence="3"/>
<dbReference type="Proteomes" id="UP000184346">
    <property type="component" value="Unassembled WGS sequence"/>
</dbReference>
<proteinExistence type="inferred from homology"/>
<dbReference type="EMBL" id="FQUJ01000005">
    <property type="protein sequence ID" value="SHE88955.1"/>
    <property type="molecule type" value="Genomic_DNA"/>
</dbReference>
<organism evidence="6 7">
    <name type="scientific">Modicisalibacter ilicicola DSM 19980</name>
    <dbReference type="NCBI Taxonomy" id="1121942"/>
    <lineage>
        <taxon>Bacteria</taxon>
        <taxon>Pseudomonadati</taxon>
        <taxon>Pseudomonadota</taxon>
        <taxon>Gammaproteobacteria</taxon>
        <taxon>Oceanospirillales</taxon>
        <taxon>Halomonadaceae</taxon>
        <taxon>Modicisalibacter</taxon>
    </lineage>
</organism>
<name>A0A1M4X680_9GAMM</name>